<dbReference type="OrthoDB" id="9809203at2"/>
<comment type="similarity">
    <text evidence="1">Belongs to the ornithine cyclodeaminase/mu-crystallin family.</text>
</comment>
<dbReference type="PANTHER" id="PTHR13812:SF19">
    <property type="entry name" value="KETIMINE REDUCTASE MU-CRYSTALLIN"/>
    <property type="match status" value="1"/>
</dbReference>
<name>A0A0F4QJ74_9GAMM</name>
<dbReference type="Pfam" id="PF02423">
    <property type="entry name" value="OCD_Mu_crystall"/>
    <property type="match status" value="1"/>
</dbReference>
<dbReference type="PANTHER" id="PTHR13812">
    <property type="entry name" value="KETIMINE REDUCTASE MU-CRYSTALLIN"/>
    <property type="match status" value="1"/>
</dbReference>
<dbReference type="InterPro" id="IPR003462">
    <property type="entry name" value="ODC_Mu_crystall"/>
</dbReference>
<dbReference type="Gene3D" id="3.40.50.720">
    <property type="entry name" value="NAD(P)-binding Rossmann-like Domain"/>
    <property type="match status" value="1"/>
</dbReference>
<dbReference type="GO" id="GO:0019752">
    <property type="term" value="P:carboxylic acid metabolic process"/>
    <property type="evidence" value="ECO:0007669"/>
    <property type="project" value="UniProtKB-ARBA"/>
</dbReference>
<gene>
    <name evidence="2" type="ORF">TW77_15740</name>
</gene>
<dbReference type="PIRSF" id="PIRSF001439">
    <property type="entry name" value="CryM"/>
    <property type="match status" value="1"/>
</dbReference>
<evidence type="ECO:0000313" key="2">
    <source>
        <dbReference type="EMBL" id="KJZ07374.1"/>
    </source>
</evidence>
<dbReference type="Gene3D" id="3.30.1780.10">
    <property type="entry name" value="ornithine cyclodeaminase, domain 1"/>
    <property type="match status" value="1"/>
</dbReference>
<sequence>MKVIDREQVRQALTFPALIAALQRGFASEHAMPRRSVFELDTQATNHDAFAVLPAWNDSVIGVKAFTYFPDNEAQGKASLYSKIMLFGREHGEPLALVDGTQVTLWRTAAVSALAASYLAREDASHLVMFGSGNLAPYMVRAHLAVRNYDKVTLVARNPDKVATLRALLVQEYPKVRFELGQSQAALIASADVICTATGSHSPLFDGRWLSEGTHIDAIGNHHKMARELDTATILASRVFVDSKTNVLNEAGELLIPISEGVFSADQVEAELADMARKNHSLRTHCSDITLFKSVGTALSDLLAAKLVLEQVECGNL</sequence>
<dbReference type="AlphaFoldDB" id="A0A0F4QJ74"/>
<accession>A0A0F4QJ74</accession>
<evidence type="ECO:0000256" key="1">
    <source>
        <dbReference type="ARBA" id="ARBA00008903"/>
    </source>
</evidence>
<dbReference type="InterPro" id="IPR023401">
    <property type="entry name" value="ODC_N"/>
</dbReference>
<dbReference type="Proteomes" id="UP000033452">
    <property type="component" value="Unassembled WGS sequence"/>
</dbReference>
<dbReference type="FunFam" id="3.40.50.720:FF:000311">
    <property type="entry name" value="Ornithine cyclodeaminase"/>
    <property type="match status" value="1"/>
</dbReference>
<dbReference type="NCBIfam" id="NF004793">
    <property type="entry name" value="PRK06141.1"/>
    <property type="match status" value="1"/>
</dbReference>
<dbReference type="GO" id="GO:0016491">
    <property type="term" value="F:oxidoreductase activity"/>
    <property type="evidence" value="ECO:0007669"/>
    <property type="project" value="UniProtKB-ARBA"/>
</dbReference>
<comment type="caution">
    <text evidence="2">The sequence shown here is derived from an EMBL/GenBank/DDBJ whole genome shotgun (WGS) entry which is preliminary data.</text>
</comment>
<reference evidence="2 3" key="1">
    <citation type="journal article" date="2015" name="BMC Genomics">
        <title>Genome mining reveals unlocked bioactive potential of marine Gram-negative bacteria.</title>
        <authorList>
            <person name="Machado H."/>
            <person name="Sonnenschein E.C."/>
            <person name="Melchiorsen J."/>
            <person name="Gram L."/>
        </authorList>
    </citation>
    <scope>NUCLEOTIDE SEQUENCE [LARGE SCALE GENOMIC DNA]</scope>
    <source>
        <strain evidence="2 3">S2471</strain>
    </source>
</reference>
<protein>
    <submittedName>
        <fullName evidence="2">Ornithine cyclodeaminase</fullName>
    </submittedName>
</protein>
<dbReference type="InterPro" id="IPR036291">
    <property type="entry name" value="NAD(P)-bd_dom_sf"/>
</dbReference>
<evidence type="ECO:0000313" key="3">
    <source>
        <dbReference type="Proteomes" id="UP000033452"/>
    </source>
</evidence>
<organism evidence="2 3">
    <name type="scientific">Pseudoalteromonas rubra</name>
    <dbReference type="NCBI Taxonomy" id="43658"/>
    <lineage>
        <taxon>Bacteria</taxon>
        <taxon>Pseudomonadati</taxon>
        <taxon>Pseudomonadota</taxon>
        <taxon>Gammaproteobacteria</taxon>
        <taxon>Alteromonadales</taxon>
        <taxon>Pseudoalteromonadaceae</taxon>
        <taxon>Pseudoalteromonas</taxon>
    </lineage>
</organism>
<dbReference type="SUPFAM" id="SSF51735">
    <property type="entry name" value="NAD(P)-binding Rossmann-fold domains"/>
    <property type="match status" value="1"/>
</dbReference>
<keyword evidence="3" id="KW-1185">Reference proteome</keyword>
<dbReference type="GO" id="GO:0005737">
    <property type="term" value="C:cytoplasm"/>
    <property type="evidence" value="ECO:0007669"/>
    <property type="project" value="TreeGrafter"/>
</dbReference>
<dbReference type="EMBL" id="JXYA01000038">
    <property type="protein sequence ID" value="KJZ07374.1"/>
    <property type="molecule type" value="Genomic_DNA"/>
</dbReference>
<dbReference type="RefSeq" id="WP_046005937.1">
    <property type="nucleotide sequence ID" value="NZ_JXYA01000038.1"/>
</dbReference>
<dbReference type="PATRIC" id="fig|43658.5.peg.3327"/>
<proteinExistence type="inferred from homology"/>